<dbReference type="CDD" id="cd06558">
    <property type="entry name" value="crotonase-like"/>
    <property type="match status" value="1"/>
</dbReference>
<evidence type="ECO:0000313" key="3">
    <source>
        <dbReference type="Proteomes" id="UP001500571"/>
    </source>
</evidence>
<accession>A0ABP5D1A8</accession>
<gene>
    <name evidence="2" type="ORF">GCM10009798_36740</name>
</gene>
<dbReference type="NCBIfam" id="NF006109">
    <property type="entry name" value="PRK08260.1"/>
    <property type="match status" value="1"/>
</dbReference>
<protein>
    <submittedName>
        <fullName evidence="2">Crotonase/enoyl-CoA hydratase family protein</fullName>
    </submittedName>
</protein>
<dbReference type="PANTHER" id="PTHR43684">
    <property type="match status" value="1"/>
</dbReference>
<dbReference type="InterPro" id="IPR051053">
    <property type="entry name" value="ECH/Chromodomain_protein"/>
</dbReference>
<sequence length="300" mass="32264">MTYETLMVEVDADGIATLTLDRPEALNAFDVTMARELERFFLTDARSDDVRAVVVTGAGRAFCAGMDLSREGNVFGLDETQQPTPESIREHCASGWDDPAYADGVRDTGGRVTLAIHALPKPVIAAINGPAVGIGATMTLAMDLRLASTTARIGFVFGRLGIVPEACSTWFLPRIVGMQQALEWIYSADILTAQQAYDGRLVRSLHEPDDLLPAAQELARSFVVGRSPVALGLAKQLLYRNSAAADPLEAHLSDSLAMFHTSIADGKEGVAAFLEKRAPAFTGRASDLPRIFPARSSRSE</sequence>
<comment type="similarity">
    <text evidence="1">Belongs to the enoyl-CoA hydratase/isomerase family.</text>
</comment>
<organism evidence="2 3">
    <name type="scientific">Nocardioides panacihumi</name>
    <dbReference type="NCBI Taxonomy" id="400774"/>
    <lineage>
        <taxon>Bacteria</taxon>
        <taxon>Bacillati</taxon>
        <taxon>Actinomycetota</taxon>
        <taxon>Actinomycetes</taxon>
        <taxon>Propionibacteriales</taxon>
        <taxon>Nocardioidaceae</taxon>
        <taxon>Nocardioides</taxon>
    </lineage>
</organism>
<dbReference type="InterPro" id="IPR014748">
    <property type="entry name" value="Enoyl-CoA_hydra_C"/>
</dbReference>
<proteinExistence type="inferred from homology"/>
<evidence type="ECO:0000313" key="2">
    <source>
        <dbReference type="EMBL" id="GAA1972237.1"/>
    </source>
</evidence>
<dbReference type="SUPFAM" id="SSF52096">
    <property type="entry name" value="ClpP/crotonase"/>
    <property type="match status" value="1"/>
</dbReference>
<dbReference type="Gene3D" id="1.10.12.10">
    <property type="entry name" value="Lyase 2-enoyl-coa Hydratase, Chain A, domain 2"/>
    <property type="match status" value="1"/>
</dbReference>
<dbReference type="Proteomes" id="UP001500571">
    <property type="component" value="Unassembled WGS sequence"/>
</dbReference>
<dbReference type="InterPro" id="IPR001753">
    <property type="entry name" value="Enoyl-CoA_hydra/iso"/>
</dbReference>
<dbReference type="PANTHER" id="PTHR43684:SF4">
    <property type="entry name" value="ENOYL-COA HYDRATASE_ISOMERASE FAMILY PROTEIN (AFU_ORTHOLOGUE AFUA_1G01890)"/>
    <property type="match status" value="1"/>
</dbReference>
<comment type="caution">
    <text evidence="2">The sequence shown here is derived from an EMBL/GenBank/DDBJ whole genome shotgun (WGS) entry which is preliminary data.</text>
</comment>
<dbReference type="Gene3D" id="3.90.226.10">
    <property type="entry name" value="2-enoyl-CoA Hydratase, Chain A, domain 1"/>
    <property type="match status" value="1"/>
</dbReference>
<name>A0ABP5D1A8_9ACTN</name>
<dbReference type="RefSeq" id="WP_344047356.1">
    <property type="nucleotide sequence ID" value="NZ_BAAAPB010000004.1"/>
</dbReference>
<dbReference type="Pfam" id="PF00378">
    <property type="entry name" value="ECH_1"/>
    <property type="match status" value="1"/>
</dbReference>
<keyword evidence="3" id="KW-1185">Reference proteome</keyword>
<evidence type="ECO:0000256" key="1">
    <source>
        <dbReference type="ARBA" id="ARBA00005254"/>
    </source>
</evidence>
<reference evidence="3" key="1">
    <citation type="journal article" date="2019" name="Int. J. Syst. Evol. Microbiol.">
        <title>The Global Catalogue of Microorganisms (GCM) 10K type strain sequencing project: providing services to taxonomists for standard genome sequencing and annotation.</title>
        <authorList>
            <consortium name="The Broad Institute Genomics Platform"/>
            <consortium name="The Broad Institute Genome Sequencing Center for Infectious Disease"/>
            <person name="Wu L."/>
            <person name="Ma J."/>
        </authorList>
    </citation>
    <scope>NUCLEOTIDE SEQUENCE [LARGE SCALE GENOMIC DNA]</scope>
    <source>
        <strain evidence="3">JCM 15309</strain>
    </source>
</reference>
<dbReference type="InterPro" id="IPR029045">
    <property type="entry name" value="ClpP/crotonase-like_dom_sf"/>
</dbReference>
<dbReference type="EMBL" id="BAAAPB010000004">
    <property type="protein sequence ID" value="GAA1972237.1"/>
    <property type="molecule type" value="Genomic_DNA"/>
</dbReference>